<feature type="domain" description="Death" evidence="1">
    <location>
        <begin position="240"/>
        <end position="308"/>
    </location>
</feature>
<dbReference type="EMBL" id="JAWDGP010004065">
    <property type="protein sequence ID" value="KAK3768220.1"/>
    <property type="molecule type" value="Genomic_DNA"/>
</dbReference>
<evidence type="ECO:0000313" key="2">
    <source>
        <dbReference type="EMBL" id="KAK3768220.1"/>
    </source>
</evidence>
<dbReference type="SUPFAM" id="SSF47473">
    <property type="entry name" value="EF-hand"/>
    <property type="match status" value="1"/>
</dbReference>
<dbReference type="AlphaFoldDB" id="A0AAE0ZFG6"/>
<dbReference type="SUPFAM" id="SSF47986">
    <property type="entry name" value="DEATH domain"/>
    <property type="match status" value="1"/>
</dbReference>
<dbReference type="Proteomes" id="UP001283361">
    <property type="component" value="Unassembled WGS sequence"/>
</dbReference>
<keyword evidence="3" id="KW-1185">Reference proteome</keyword>
<protein>
    <recommendedName>
        <fullName evidence="1">Death domain-containing protein</fullName>
    </recommendedName>
</protein>
<dbReference type="CDD" id="cd01670">
    <property type="entry name" value="Death"/>
    <property type="match status" value="1"/>
</dbReference>
<dbReference type="InterPro" id="IPR011992">
    <property type="entry name" value="EF-hand-dom_pair"/>
</dbReference>
<dbReference type="GO" id="GO:0007165">
    <property type="term" value="P:signal transduction"/>
    <property type="evidence" value="ECO:0007669"/>
    <property type="project" value="InterPro"/>
</dbReference>
<dbReference type="InterPro" id="IPR011029">
    <property type="entry name" value="DEATH-like_dom_sf"/>
</dbReference>
<dbReference type="PROSITE" id="PS50017">
    <property type="entry name" value="DEATH_DOMAIN"/>
    <property type="match status" value="1"/>
</dbReference>
<comment type="caution">
    <text evidence="2">The sequence shown here is derived from an EMBL/GenBank/DDBJ whole genome shotgun (WGS) entry which is preliminary data.</text>
</comment>
<evidence type="ECO:0000313" key="3">
    <source>
        <dbReference type="Proteomes" id="UP001283361"/>
    </source>
</evidence>
<dbReference type="Gene3D" id="1.10.533.10">
    <property type="entry name" value="Death Domain, Fas"/>
    <property type="match status" value="1"/>
</dbReference>
<reference evidence="2" key="1">
    <citation type="journal article" date="2023" name="G3 (Bethesda)">
        <title>A reference genome for the long-term kleptoplast-retaining sea slug Elysia crispata morphotype clarki.</title>
        <authorList>
            <person name="Eastman K.E."/>
            <person name="Pendleton A.L."/>
            <person name="Shaikh M.A."/>
            <person name="Suttiyut T."/>
            <person name="Ogas R."/>
            <person name="Tomko P."/>
            <person name="Gavelis G."/>
            <person name="Widhalm J.R."/>
            <person name="Wisecaver J.H."/>
        </authorList>
    </citation>
    <scope>NUCLEOTIDE SEQUENCE</scope>
    <source>
        <strain evidence="2">ECLA1</strain>
    </source>
</reference>
<organism evidence="2 3">
    <name type="scientific">Elysia crispata</name>
    <name type="common">lettuce slug</name>
    <dbReference type="NCBI Taxonomy" id="231223"/>
    <lineage>
        <taxon>Eukaryota</taxon>
        <taxon>Metazoa</taxon>
        <taxon>Spiralia</taxon>
        <taxon>Lophotrochozoa</taxon>
        <taxon>Mollusca</taxon>
        <taxon>Gastropoda</taxon>
        <taxon>Heterobranchia</taxon>
        <taxon>Euthyneura</taxon>
        <taxon>Panpulmonata</taxon>
        <taxon>Sacoglossa</taxon>
        <taxon>Placobranchoidea</taxon>
        <taxon>Plakobranchidae</taxon>
        <taxon>Elysia</taxon>
    </lineage>
</organism>
<sequence>MGAYSSSFVTNPKSNIAVASFSHPSKPNWITAHAIATELSIAEVERLWLRFEQMGASKDGLLTPQVLASPALSSDVFVKNILKCFKSSDGNVSFESFLRALKWCESQELQVKARGMFQMLNNGNSIPKDIFQKILRRIYPEETEEEVKRITDVFFRAVDMTRKGEIDEASFVHAVLGLPRQRTQTILSFHILPERLRQDVHNNLPEFSSQAAFHSPSPFVSQVPSDNILKEVAEKIHRKDWDLVANKLGFFEDDIDSIRSKNPDSTFKQAFDMLQTWKGREGNNAKASSLERVLRNAGMIEASLVLAP</sequence>
<dbReference type="InterPro" id="IPR000488">
    <property type="entry name" value="Death_dom"/>
</dbReference>
<dbReference type="Gene3D" id="1.10.238.10">
    <property type="entry name" value="EF-hand"/>
    <property type="match status" value="1"/>
</dbReference>
<accession>A0AAE0ZFG6</accession>
<dbReference type="Pfam" id="PF00531">
    <property type="entry name" value="Death"/>
    <property type="match status" value="1"/>
</dbReference>
<gene>
    <name evidence="2" type="ORF">RRG08_031752</name>
</gene>
<proteinExistence type="predicted"/>
<evidence type="ECO:0000259" key="1">
    <source>
        <dbReference type="PROSITE" id="PS50017"/>
    </source>
</evidence>
<dbReference type="InterPro" id="IPR016729">
    <property type="entry name" value="FADD"/>
</dbReference>
<dbReference type="PANTHER" id="PTHR15077">
    <property type="entry name" value="FAS-ASSOCIATING DEATH DOMAIN-CONTAINING PROTEIN FADD"/>
    <property type="match status" value="1"/>
</dbReference>
<name>A0AAE0ZFG6_9GAST</name>